<accession>A0A8H7Z8X3</accession>
<proteinExistence type="predicted"/>
<dbReference type="AlphaFoldDB" id="A0A8H7Z8X3"/>
<dbReference type="VEuPathDB" id="FungiDB:I7I52_02121"/>
<comment type="caution">
    <text evidence="1">The sequence shown here is derived from an EMBL/GenBank/DDBJ whole genome shotgun (WGS) entry which is preliminary data.</text>
</comment>
<evidence type="ECO:0000313" key="2">
    <source>
        <dbReference type="Proteomes" id="UP000670092"/>
    </source>
</evidence>
<reference evidence="1 2" key="1">
    <citation type="submission" date="2021-01" db="EMBL/GenBank/DDBJ databases">
        <title>Chromosome-level genome assembly of a human fungal pathogen reveals clustering of transcriptionally co-regulated genes.</title>
        <authorList>
            <person name="Voorhies M."/>
            <person name="Cohen S."/>
            <person name="Shea T.P."/>
            <person name="Petrus S."/>
            <person name="Munoz J.F."/>
            <person name="Poplawski S."/>
            <person name="Goldman W.E."/>
            <person name="Michael T."/>
            <person name="Cuomo C.A."/>
            <person name="Sil A."/>
            <person name="Beyhan S."/>
        </authorList>
    </citation>
    <scope>NUCLEOTIDE SEQUENCE [LARGE SCALE GENOMIC DNA]</scope>
    <source>
        <strain evidence="1 2">G184AR</strain>
    </source>
</reference>
<dbReference type="EMBL" id="JAEVHI010000001">
    <property type="protein sequence ID" value="KAG5303957.1"/>
    <property type="molecule type" value="Genomic_DNA"/>
</dbReference>
<gene>
    <name evidence="1" type="ORF">I7I52_02121</name>
</gene>
<dbReference type="Proteomes" id="UP000670092">
    <property type="component" value="Unassembled WGS sequence"/>
</dbReference>
<protein>
    <submittedName>
        <fullName evidence="1">Uncharacterized protein</fullName>
    </submittedName>
</protein>
<organism evidence="1 2">
    <name type="scientific">Ajellomyces capsulatus</name>
    <name type="common">Darling's disease fungus</name>
    <name type="synonym">Histoplasma capsulatum</name>
    <dbReference type="NCBI Taxonomy" id="5037"/>
    <lineage>
        <taxon>Eukaryota</taxon>
        <taxon>Fungi</taxon>
        <taxon>Dikarya</taxon>
        <taxon>Ascomycota</taxon>
        <taxon>Pezizomycotina</taxon>
        <taxon>Eurotiomycetes</taxon>
        <taxon>Eurotiomycetidae</taxon>
        <taxon>Onygenales</taxon>
        <taxon>Ajellomycetaceae</taxon>
        <taxon>Histoplasma</taxon>
    </lineage>
</organism>
<evidence type="ECO:0000313" key="1">
    <source>
        <dbReference type="EMBL" id="KAG5303957.1"/>
    </source>
</evidence>
<sequence>MLVSSLVFPVEYFLFPKSKLYIVSPSFYSDMEKKKKERKKTKRLATPPKNRRLCCVKGISQKVENGKKSFVHIKEEVQQTIYRRMRIKFEDNRISWSSSRSTLNQRVFGSEHS</sequence>
<name>A0A8H7Z8X3_AJECA</name>